<name>A0AAN8BQR6_9TELE</name>
<evidence type="ECO:0000256" key="3">
    <source>
        <dbReference type="ARBA" id="ARBA00022692"/>
    </source>
</evidence>
<comment type="caution">
    <text evidence="7">The sequence shown here is derived from an EMBL/GenBank/DDBJ whole genome shotgun (WGS) entry which is preliminary data.</text>
</comment>
<dbReference type="Gene3D" id="1.10.3860.10">
    <property type="entry name" value="Sodium:dicarboxylate symporter"/>
    <property type="match status" value="1"/>
</dbReference>
<evidence type="ECO:0000256" key="4">
    <source>
        <dbReference type="ARBA" id="ARBA00022989"/>
    </source>
</evidence>
<dbReference type="InterPro" id="IPR050746">
    <property type="entry name" value="DAACS"/>
</dbReference>
<keyword evidence="5 6" id="KW-0472">Membrane</keyword>
<accession>A0AAN8BQR6</accession>
<keyword evidence="2 6" id="KW-0813">Transport</keyword>
<keyword evidence="6" id="KW-0769">Symport</keyword>
<keyword evidence="8" id="KW-1185">Reference proteome</keyword>
<comment type="subcellular location">
    <subcellularLocation>
        <location evidence="1 6">Membrane</location>
        <topology evidence="1 6">Multi-pass membrane protein</topology>
    </subcellularLocation>
</comment>
<comment type="caution">
    <text evidence="6">Lacks conserved residue(s) required for the propagation of feature annotation.</text>
</comment>
<evidence type="ECO:0000313" key="8">
    <source>
        <dbReference type="Proteomes" id="UP001335648"/>
    </source>
</evidence>
<comment type="similarity">
    <text evidence="6">Belongs to the dicarboxylate/amino acid:cation symporter (DAACS) (TC 2.A.23) family.</text>
</comment>
<proteinExistence type="inferred from homology"/>
<dbReference type="InterPro" id="IPR001991">
    <property type="entry name" value="Na-dicarboxylate_symporter"/>
</dbReference>
<reference evidence="7 8" key="1">
    <citation type="journal article" date="2023" name="Mol. Biol. Evol.">
        <title>Genomics of Secondarily Temperate Adaptation in the Only Non-Antarctic Icefish.</title>
        <authorList>
            <person name="Rivera-Colon A.G."/>
            <person name="Rayamajhi N."/>
            <person name="Minhas B.F."/>
            <person name="Madrigal G."/>
            <person name="Bilyk K.T."/>
            <person name="Yoon V."/>
            <person name="Hune M."/>
            <person name="Gregory S."/>
            <person name="Cheng C.H.C."/>
            <person name="Catchen J.M."/>
        </authorList>
    </citation>
    <scope>NUCLEOTIDE SEQUENCE [LARGE SCALE GENOMIC DNA]</scope>
    <source>
        <strain evidence="7">JC2023a</strain>
    </source>
</reference>
<dbReference type="InterPro" id="IPR036458">
    <property type="entry name" value="Na:dicarbo_symporter_sf"/>
</dbReference>
<dbReference type="AlphaFoldDB" id="A0AAN8BQR6"/>
<dbReference type="SUPFAM" id="SSF118215">
    <property type="entry name" value="Proton glutamate symport protein"/>
    <property type="match status" value="1"/>
</dbReference>
<gene>
    <name evidence="7" type="ORF">CesoFtcFv8_015333</name>
</gene>
<keyword evidence="3 6" id="KW-0812">Transmembrane</keyword>
<evidence type="ECO:0000256" key="2">
    <source>
        <dbReference type="ARBA" id="ARBA00022448"/>
    </source>
</evidence>
<evidence type="ECO:0000256" key="5">
    <source>
        <dbReference type="ARBA" id="ARBA00023136"/>
    </source>
</evidence>
<dbReference type="Pfam" id="PF00375">
    <property type="entry name" value="SDF"/>
    <property type="match status" value="1"/>
</dbReference>
<evidence type="ECO:0000256" key="1">
    <source>
        <dbReference type="ARBA" id="ARBA00004141"/>
    </source>
</evidence>
<dbReference type="Proteomes" id="UP001335648">
    <property type="component" value="Unassembled WGS sequence"/>
</dbReference>
<dbReference type="GO" id="GO:0005313">
    <property type="term" value="F:L-glutamate transmembrane transporter activity"/>
    <property type="evidence" value="ECO:0007669"/>
    <property type="project" value="TreeGrafter"/>
</dbReference>
<dbReference type="PANTHER" id="PTHR11958:SF63">
    <property type="entry name" value="AMINO ACID TRANSPORTER"/>
    <property type="match status" value="1"/>
</dbReference>
<sequence length="90" mass="10038">MIPDAASGIPQASTVTMVIVLTSVGLPLEGIYFIISIDWMLDRLRTTTNVLADCIVWVLCSISPDISCRAPVLQKNAEWKKTKRDFLTER</sequence>
<dbReference type="GO" id="GO:0015501">
    <property type="term" value="F:glutamate:sodium symporter activity"/>
    <property type="evidence" value="ECO:0007669"/>
    <property type="project" value="TreeGrafter"/>
</dbReference>
<protein>
    <recommendedName>
        <fullName evidence="6">Amino acid transporter</fullName>
    </recommendedName>
</protein>
<dbReference type="GO" id="GO:0005886">
    <property type="term" value="C:plasma membrane"/>
    <property type="evidence" value="ECO:0007669"/>
    <property type="project" value="TreeGrafter"/>
</dbReference>
<dbReference type="EMBL" id="JAULUE010002057">
    <property type="protein sequence ID" value="KAK5889319.1"/>
    <property type="molecule type" value="Genomic_DNA"/>
</dbReference>
<evidence type="ECO:0000256" key="6">
    <source>
        <dbReference type="RuleBase" id="RU361216"/>
    </source>
</evidence>
<evidence type="ECO:0000313" key="7">
    <source>
        <dbReference type="EMBL" id="KAK5889319.1"/>
    </source>
</evidence>
<keyword evidence="4 6" id="KW-1133">Transmembrane helix</keyword>
<feature type="transmembrane region" description="Helical" evidence="6">
    <location>
        <begin position="12"/>
        <end position="35"/>
    </location>
</feature>
<dbReference type="PANTHER" id="PTHR11958">
    <property type="entry name" value="SODIUM/DICARBOXYLATE SYMPORTER-RELATED"/>
    <property type="match status" value="1"/>
</dbReference>
<organism evidence="7 8">
    <name type="scientific">Champsocephalus esox</name>
    <name type="common">pike icefish</name>
    <dbReference type="NCBI Taxonomy" id="159716"/>
    <lineage>
        <taxon>Eukaryota</taxon>
        <taxon>Metazoa</taxon>
        <taxon>Chordata</taxon>
        <taxon>Craniata</taxon>
        <taxon>Vertebrata</taxon>
        <taxon>Euteleostomi</taxon>
        <taxon>Actinopterygii</taxon>
        <taxon>Neopterygii</taxon>
        <taxon>Teleostei</taxon>
        <taxon>Neoteleostei</taxon>
        <taxon>Acanthomorphata</taxon>
        <taxon>Eupercaria</taxon>
        <taxon>Perciformes</taxon>
        <taxon>Notothenioidei</taxon>
        <taxon>Channichthyidae</taxon>
        <taxon>Champsocephalus</taxon>
    </lineage>
</organism>
<dbReference type="GO" id="GO:0015175">
    <property type="term" value="F:neutral L-amino acid transmembrane transporter activity"/>
    <property type="evidence" value="ECO:0007669"/>
    <property type="project" value="TreeGrafter"/>
</dbReference>